<keyword evidence="1" id="KW-0472">Membrane</keyword>
<dbReference type="GeneID" id="56068085"/>
<sequence length="205" mass="22965">MDDKDDDKEIMDKIHIYSTDDEKLKFLGQMLHSDTSRKILQLLIQNEMTANEISDSSGLSLSLVIHHVNKMMQSGIVTISKTTINSRKQPMKYYTSKSGIVILPKKASAKAKQSKSFSNSLKNIMKFASIGVAGVVSWLITKPSELETPGGWQSGEELPESSFDELPVLSFDDYHLSIIISLSVVGIGLLVQFLLNRYKRKRIMP</sequence>
<dbReference type="EMBL" id="CP026995">
    <property type="protein sequence ID" value="QLH07063.1"/>
    <property type="molecule type" value="Genomic_DNA"/>
</dbReference>
<dbReference type="Proteomes" id="UP000509478">
    <property type="component" value="Chromosome"/>
</dbReference>
<name>A0A7D5REH1_9ARCH</name>
<accession>A0A7D5REH1</accession>
<keyword evidence="4" id="KW-1185">Reference proteome</keyword>
<feature type="transmembrane region" description="Helical" evidence="1">
    <location>
        <begin position="174"/>
        <end position="195"/>
    </location>
</feature>
<dbReference type="InterPro" id="IPR001845">
    <property type="entry name" value="HTH_ArsR_DNA-bd_dom"/>
</dbReference>
<dbReference type="CDD" id="cd00090">
    <property type="entry name" value="HTH_ARSR"/>
    <property type="match status" value="1"/>
</dbReference>
<dbReference type="GO" id="GO:0003700">
    <property type="term" value="F:DNA-binding transcription factor activity"/>
    <property type="evidence" value="ECO:0007669"/>
    <property type="project" value="InterPro"/>
</dbReference>
<dbReference type="SUPFAM" id="SSF46785">
    <property type="entry name" value="Winged helix' DNA-binding domain"/>
    <property type="match status" value="1"/>
</dbReference>
<feature type="transmembrane region" description="Helical" evidence="1">
    <location>
        <begin position="124"/>
        <end position="141"/>
    </location>
</feature>
<dbReference type="InterPro" id="IPR036390">
    <property type="entry name" value="WH_DNA-bd_sf"/>
</dbReference>
<dbReference type="InterPro" id="IPR036388">
    <property type="entry name" value="WH-like_DNA-bd_sf"/>
</dbReference>
<dbReference type="Gene3D" id="1.10.10.10">
    <property type="entry name" value="Winged helix-like DNA-binding domain superfamily/Winged helix DNA-binding domain"/>
    <property type="match status" value="1"/>
</dbReference>
<dbReference type="Pfam" id="PF13412">
    <property type="entry name" value="HTH_24"/>
    <property type="match status" value="1"/>
</dbReference>
<dbReference type="OrthoDB" id="11368at2157"/>
<dbReference type="RefSeq" id="WP_179370924.1">
    <property type="nucleotide sequence ID" value="NZ_CP026995.1"/>
</dbReference>
<keyword evidence="1" id="KW-1133">Transmembrane helix</keyword>
<keyword evidence="1" id="KW-0812">Transmembrane</keyword>
<dbReference type="AlphaFoldDB" id="A0A7D5REH1"/>
<evidence type="ECO:0000256" key="1">
    <source>
        <dbReference type="SAM" id="Phobius"/>
    </source>
</evidence>
<reference evidence="3 4" key="1">
    <citation type="submission" date="2018-02" db="EMBL/GenBank/DDBJ databases">
        <title>Complete genome of Nitrosopumilus ureaphilus PS0.</title>
        <authorList>
            <person name="Qin W."/>
            <person name="Zheng Y."/>
            <person name="Stahl D.A."/>
        </authorList>
    </citation>
    <scope>NUCLEOTIDE SEQUENCE [LARGE SCALE GENOMIC DNA]</scope>
    <source>
        <strain evidence="3 4">PS0</strain>
    </source>
</reference>
<feature type="domain" description="HTH arsR-type" evidence="2">
    <location>
        <begin position="25"/>
        <end position="109"/>
    </location>
</feature>
<dbReference type="InterPro" id="IPR011991">
    <property type="entry name" value="ArsR-like_HTH"/>
</dbReference>
<evidence type="ECO:0000259" key="2">
    <source>
        <dbReference type="SMART" id="SM00418"/>
    </source>
</evidence>
<evidence type="ECO:0000313" key="3">
    <source>
        <dbReference type="EMBL" id="QLH07063.1"/>
    </source>
</evidence>
<organism evidence="3 4">
    <name type="scientific">Nitrosopumilus ureiphilus</name>
    <dbReference type="NCBI Taxonomy" id="1470067"/>
    <lineage>
        <taxon>Archaea</taxon>
        <taxon>Nitrososphaerota</taxon>
        <taxon>Nitrososphaeria</taxon>
        <taxon>Nitrosopumilales</taxon>
        <taxon>Nitrosopumilaceae</taxon>
        <taxon>Nitrosopumilus</taxon>
    </lineage>
</organism>
<dbReference type="KEGG" id="nue:C5F50_08275"/>
<proteinExistence type="predicted"/>
<gene>
    <name evidence="3" type="ORF">C5F50_08275</name>
</gene>
<protein>
    <submittedName>
        <fullName evidence="3">ArsR family transcriptional regulator</fullName>
    </submittedName>
</protein>
<evidence type="ECO:0000313" key="4">
    <source>
        <dbReference type="Proteomes" id="UP000509478"/>
    </source>
</evidence>
<dbReference type="SMART" id="SM00418">
    <property type="entry name" value="HTH_ARSR"/>
    <property type="match status" value="1"/>
</dbReference>